<protein>
    <submittedName>
        <fullName evidence="2">Uncharacterized protein</fullName>
    </submittedName>
</protein>
<organism evidence="2 3">
    <name type="scientific">Cephalotus follicularis</name>
    <name type="common">Albany pitcher plant</name>
    <dbReference type="NCBI Taxonomy" id="3775"/>
    <lineage>
        <taxon>Eukaryota</taxon>
        <taxon>Viridiplantae</taxon>
        <taxon>Streptophyta</taxon>
        <taxon>Embryophyta</taxon>
        <taxon>Tracheophyta</taxon>
        <taxon>Spermatophyta</taxon>
        <taxon>Magnoliopsida</taxon>
        <taxon>eudicotyledons</taxon>
        <taxon>Gunneridae</taxon>
        <taxon>Pentapetalae</taxon>
        <taxon>rosids</taxon>
        <taxon>fabids</taxon>
        <taxon>Oxalidales</taxon>
        <taxon>Cephalotaceae</taxon>
        <taxon>Cephalotus</taxon>
    </lineage>
</organism>
<dbReference type="InParanoid" id="A0A1Q3BF39"/>
<name>A0A1Q3BF39_CEPFO</name>
<accession>A0A1Q3BF39</accession>
<feature type="compositionally biased region" description="Low complexity" evidence="1">
    <location>
        <begin position="88"/>
        <end position="105"/>
    </location>
</feature>
<dbReference type="Proteomes" id="UP000187406">
    <property type="component" value="Unassembled WGS sequence"/>
</dbReference>
<dbReference type="EMBL" id="BDDD01000476">
    <property type="protein sequence ID" value="GAV66403.1"/>
    <property type="molecule type" value="Genomic_DNA"/>
</dbReference>
<comment type="caution">
    <text evidence="2">The sequence shown here is derived from an EMBL/GenBank/DDBJ whole genome shotgun (WGS) entry which is preliminary data.</text>
</comment>
<proteinExistence type="predicted"/>
<feature type="compositionally biased region" description="Polar residues" evidence="1">
    <location>
        <begin position="1"/>
        <end position="11"/>
    </location>
</feature>
<reference evidence="3" key="1">
    <citation type="submission" date="2016-04" db="EMBL/GenBank/DDBJ databases">
        <title>Cephalotus genome sequencing.</title>
        <authorList>
            <person name="Fukushima K."/>
            <person name="Hasebe M."/>
            <person name="Fang X."/>
        </authorList>
    </citation>
    <scope>NUCLEOTIDE SEQUENCE [LARGE SCALE GENOMIC DNA]</scope>
    <source>
        <strain evidence="3">cv. St1</strain>
    </source>
</reference>
<gene>
    <name evidence="2" type="ORF">CFOL_v3_09913</name>
</gene>
<feature type="region of interest" description="Disordered" evidence="1">
    <location>
        <begin position="1"/>
        <end position="113"/>
    </location>
</feature>
<dbReference type="AlphaFoldDB" id="A0A1Q3BF39"/>
<evidence type="ECO:0000313" key="3">
    <source>
        <dbReference type="Proteomes" id="UP000187406"/>
    </source>
</evidence>
<feature type="compositionally biased region" description="Polar residues" evidence="1">
    <location>
        <begin position="41"/>
        <end position="62"/>
    </location>
</feature>
<feature type="compositionally biased region" description="Polar residues" evidence="1">
    <location>
        <begin position="19"/>
        <end position="34"/>
    </location>
</feature>
<evidence type="ECO:0000313" key="2">
    <source>
        <dbReference type="EMBL" id="GAV66403.1"/>
    </source>
</evidence>
<keyword evidence="3" id="KW-1185">Reference proteome</keyword>
<evidence type="ECO:0000256" key="1">
    <source>
        <dbReference type="SAM" id="MobiDB-lite"/>
    </source>
</evidence>
<sequence>MNCPSTSTTRSDMPRHRQLQSQGIDDHSISTNGASIGRGRSLSSSPNIHIGESSTLVPSTLSPMGDHSIASSTLVMDLKATLGPPTPSTVGPSTLTIDTSSSSSRRLLEERSR</sequence>